<keyword evidence="1" id="KW-0472">Membrane</keyword>
<name>A0AAJ5VVQ0_9HYPH</name>
<protein>
    <submittedName>
        <fullName evidence="2">Uncharacterized protein</fullName>
    </submittedName>
</protein>
<dbReference type="EMBL" id="CP119312">
    <property type="protein sequence ID" value="WEK04966.1"/>
    <property type="molecule type" value="Genomic_DNA"/>
</dbReference>
<evidence type="ECO:0000313" key="2">
    <source>
        <dbReference type="EMBL" id="WEK04966.1"/>
    </source>
</evidence>
<dbReference type="Proteomes" id="UP001217476">
    <property type="component" value="Chromosome"/>
</dbReference>
<sequence>MTISSQSAVALINSELQSVQSAAVQSRSAAFDASDFCSLWPTAKPILQLLSSIAFLIPGVGAGAGAVLAGLIKVGDQIHADTCGA</sequence>
<keyword evidence="1" id="KW-0812">Transmembrane</keyword>
<gene>
    <name evidence="2" type="ORF">P0Y65_01555</name>
</gene>
<feature type="transmembrane region" description="Helical" evidence="1">
    <location>
        <begin position="49"/>
        <end position="72"/>
    </location>
</feature>
<evidence type="ECO:0000256" key="1">
    <source>
        <dbReference type="SAM" id="Phobius"/>
    </source>
</evidence>
<dbReference type="AlphaFoldDB" id="A0AAJ5VVQ0"/>
<evidence type="ECO:0000313" key="3">
    <source>
        <dbReference type="Proteomes" id="UP001217476"/>
    </source>
</evidence>
<keyword evidence="1" id="KW-1133">Transmembrane helix</keyword>
<proteinExistence type="predicted"/>
<organism evidence="2 3">
    <name type="scientific">Candidatus Devosia phytovorans</name>
    <dbReference type="NCBI Taxonomy" id="3121372"/>
    <lineage>
        <taxon>Bacteria</taxon>
        <taxon>Pseudomonadati</taxon>
        <taxon>Pseudomonadota</taxon>
        <taxon>Alphaproteobacteria</taxon>
        <taxon>Hyphomicrobiales</taxon>
        <taxon>Devosiaceae</taxon>
        <taxon>Devosia</taxon>
    </lineage>
</organism>
<reference evidence="2" key="1">
    <citation type="submission" date="2023-03" db="EMBL/GenBank/DDBJ databases">
        <title>Andean soil-derived lignocellulolytic bacterial consortium as a source of novel taxa and putative plastic-active enzymes.</title>
        <authorList>
            <person name="Diaz-Garcia L."/>
            <person name="Chuvochina M."/>
            <person name="Feuerriegel G."/>
            <person name="Bunk B."/>
            <person name="Sproer C."/>
            <person name="Streit W.R."/>
            <person name="Rodriguez L.M."/>
            <person name="Overmann J."/>
            <person name="Jimenez D.J."/>
        </authorList>
    </citation>
    <scope>NUCLEOTIDE SEQUENCE</scope>
    <source>
        <strain evidence="2">MAG 4196</strain>
    </source>
</reference>
<accession>A0AAJ5VVQ0</accession>